<organism evidence="2 3">
    <name type="scientific">Sphingomonas immobilis</name>
    <dbReference type="NCBI Taxonomy" id="3063997"/>
    <lineage>
        <taxon>Bacteria</taxon>
        <taxon>Pseudomonadati</taxon>
        <taxon>Pseudomonadota</taxon>
        <taxon>Alphaproteobacteria</taxon>
        <taxon>Sphingomonadales</taxon>
        <taxon>Sphingomonadaceae</taxon>
        <taxon>Sphingomonas</taxon>
    </lineage>
</organism>
<accession>A0ABT8ZYH4</accession>
<reference evidence="2" key="1">
    <citation type="submission" date="2023-07" db="EMBL/GenBank/DDBJ databases">
        <authorList>
            <person name="Kim M.K."/>
        </authorList>
    </citation>
    <scope>NUCLEOTIDE SEQUENCE</scope>
    <source>
        <strain evidence="2">CA1-15</strain>
    </source>
</reference>
<dbReference type="EMBL" id="JAUQSZ010000006">
    <property type="protein sequence ID" value="MDO7842624.1"/>
    <property type="molecule type" value="Genomic_DNA"/>
</dbReference>
<proteinExistence type="predicted"/>
<evidence type="ECO:0000256" key="1">
    <source>
        <dbReference type="SAM" id="MobiDB-lite"/>
    </source>
</evidence>
<gene>
    <name evidence="2" type="ORF">Q5H94_09815</name>
</gene>
<dbReference type="Proteomes" id="UP001176468">
    <property type="component" value="Unassembled WGS sequence"/>
</dbReference>
<comment type="caution">
    <text evidence="2">The sequence shown here is derived from an EMBL/GenBank/DDBJ whole genome shotgun (WGS) entry which is preliminary data.</text>
</comment>
<evidence type="ECO:0000313" key="3">
    <source>
        <dbReference type="Proteomes" id="UP001176468"/>
    </source>
</evidence>
<name>A0ABT8ZYH4_9SPHN</name>
<evidence type="ECO:0000313" key="2">
    <source>
        <dbReference type="EMBL" id="MDO7842624.1"/>
    </source>
</evidence>
<protein>
    <recommendedName>
        <fullName evidence="4">Transposase</fullName>
    </recommendedName>
</protein>
<dbReference type="RefSeq" id="WP_304561087.1">
    <property type="nucleotide sequence ID" value="NZ_JAUQSZ010000006.1"/>
</dbReference>
<feature type="region of interest" description="Disordered" evidence="1">
    <location>
        <begin position="17"/>
        <end position="45"/>
    </location>
</feature>
<evidence type="ECO:0008006" key="4">
    <source>
        <dbReference type="Google" id="ProtNLM"/>
    </source>
</evidence>
<sequence>MSKPRTLPDLYALLGELGEAPSDDGTDPFDFTPVPSASTRHDGWTPERQRLFIAGLAKIGAVRPAARSAGMSAKSAYALRRRAGPDSSFAAAWDRAVEAGGVMRDGTAIDRAIEGEEVPVFYRGQQVGSRKRYNTSLLLAAMRPRFDRNG</sequence>
<keyword evidence="3" id="KW-1185">Reference proteome</keyword>